<protein>
    <submittedName>
        <fullName evidence="1">Uncharacterized protein</fullName>
    </submittedName>
</protein>
<dbReference type="EMBL" id="JBFNXR010000034">
    <property type="protein sequence ID" value="MEW9855601.1"/>
    <property type="molecule type" value="Genomic_DNA"/>
</dbReference>
<organism evidence="1 2">
    <name type="scientific">Novosphingobium rhizovicinum</name>
    <dbReference type="NCBI Taxonomy" id="3228928"/>
    <lineage>
        <taxon>Bacteria</taxon>
        <taxon>Pseudomonadati</taxon>
        <taxon>Pseudomonadota</taxon>
        <taxon>Alphaproteobacteria</taxon>
        <taxon>Sphingomonadales</taxon>
        <taxon>Sphingomonadaceae</taxon>
        <taxon>Novosphingobium</taxon>
    </lineage>
</organism>
<reference evidence="1 2" key="1">
    <citation type="submission" date="2024-06" db="EMBL/GenBank/DDBJ databases">
        <title>Novosphingobium rhizovicinus M1R2S20.</title>
        <authorList>
            <person name="Sun J.-Q."/>
        </authorList>
    </citation>
    <scope>NUCLEOTIDE SEQUENCE [LARGE SCALE GENOMIC DNA]</scope>
    <source>
        <strain evidence="1 2">M1R2S20</strain>
    </source>
</reference>
<evidence type="ECO:0000313" key="2">
    <source>
        <dbReference type="Proteomes" id="UP001556118"/>
    </source>
</evidence>
<dbReference type="Proteomes" id="UP001556118">
    <property type="component" value="Unassembled WGS sequence"/>
</dbReference>
<accession>A0ABV3RBW9</accession>
<dbReference type="RefSeq" id="WP_367773346.1">
    <property type="nucleotide sequence ID" value="NZ_JBFNXR010000034.1"/>
</dbReference>
<keyword evidence="2" id="KW-1185">Reference proteome</keyword>
<sequence>MNLIQSQQQVAINPAHNVGDGDTGLPLDGILLPMDDVRHELGAAAACGWTAVRAATAALS</sequence>
<proteinExistence type="predicted"/>
<comment type="caution">
    <text evidence="1">The sequence shown here is derived from an EMBL/GenBank/DDBJ whole genome shotgun (WGS) entry which is preliminary data.</text>
</comment>
<gene>
    <name evidence="1" type="ORF">ABUH87_10560</name>
</gene>
<evidence type="ECO:0000313" key="1">
    <source>
        <dbReference type="EMBL" id="MEW9855601.1"/>
    </source>
</evidence>
<name>A0ABV3RBW9_9SPHN</name>